<keyword evidence="3" id="KW-1185">Reference proteome</keyword>
<evidence type="ECO:0000256" key="1">
    <source>
        <dbReference type="SAM" id="Phobius"/>
    </source>
</evidence>
<sequence>MFVSGYSMPNIQLSSTLFLIMWPCLAVILSCIFVLMWLSSLRVETLQIVFSCLFSQVGAVVVVRSLSHVPLGDPMDGSMPGSSASTLSHSLLKFMSIESVMLSKHLILSHPILLLPSLFPSIRVFLNESAQPTSDPTCKMIL</sequence>
<dbReference type="Proteomes" id="UP001176941">
    <property type="component" value="Chromosome 6"/>
</dbReference>
<dbReference type="EMBL" id="OX459942">
    <property type="protein sequence ID" value="CAI9176683.1"/>
    <property type="molecule type" value="Genomic_DNA"/>
</dbReference>
<name>A0ABN8ZT30_RANTA</name>
<evidence type="ECO:0000313" key="3">
    <source>
        <dbReference type="Proteomes" id="UP001176941"/>
    </source>
</evidence>
<feature type="transmembrane region" description="Helical" evidence="1">
    <location>
        <begin position="20"/>
        <end position="38"/>
    </location>
</feature>
<gene>
    <name evidence="2" type="ORF">MRATA1EN1_LOCUS25645</name>
</gene>
<keyword evidence="1" id="KW-0472">Membrane</keyword>
<keyword evidence="1" id="KW-0812">Transmembrane</keyword>
<accession>A0ABN8ZT30</accession>
<proteinExistence type="predicted"/>
<protein>
    <submittedName>
        <fullName evidence="2">Uncharacterized protein</fullName>
    </submittedName>
</protein>
<keyword evidence="1" id="KW-1133">Transmembrane helix</keyword>
<evidence type="ECO:0000313" key="2">
    <source>
        <dbReference type="EMBL" id="CAI9176683.1"/>
    </source>
</evidence>
<organism evidence="2 3">
    <name type="scientific">Rangifer tarandus platyrhynchus</name>
    <name type="common">Svalbard reindeer</name>
    <dbReference type="NCBI Taxonomy" id="3082113"/>
    <lineage>
        <taxon>Eukaryota</taxon>
        <taxon>Metazoa</taxon>
        <taxon>Chordata</taxon>
        <taxon>Craniata</taxon>
        <taxon>Vertebrata</taxon>
        <taxon>Euteleostomi</taxon>
        <taxon>Mammalia</taxon>
        <taxon>Eutheria</taxon>
        <taxon>Laurasiatheria</taxon>
        <taxon>Artiodactyla</taxon>
        <taxon>Ruminantia</taxon>
        <taxon>Pecora</taxon>
        <taxon>Cervidae</taxon>
        <taxon>Odocoileinae</taxon>
        <taxon>Rangifer</taxon>
    </lineage>
</organism>
<reference evidence="2" key="1">
    <citation type="submission" date="2023-04" db="EMBL/GenBank/DDBJ databases">
        <authorList>
            <consortium name="ELIXIR-Norway"/>
        </authorList>
    </citation>
    <scope>NUCLEOTIDE SEQUENCE [LARGE SCALE GENOMIC DNA]</scope>
</reference>